<sequence length="448" mass="49984">MSMKINSLEIENVKRVKSVKLQPKEAGLTILGGDNNQGKTSVLDAIAWALGGNKYKPSKAAREGSAVAPKLHIRMSNGLIVERAGKNSSLKVIDPNGQKGGQQLLNSFVEELAINLPKFMEMNNHDKAQQLLQIIGVGDQLLAFEKEESEVYNRRHEIGKIADQKKKYANEQQFYPDAPKEPVSASELIQQQQTILAKNGENQRKRDQLRQLQQQNKNEKQQLLQLQEQIERLNAELETLRESNKQTVDDILTAQKTVAMLQDESTAELEQSMTEIDDINRKVRANLDKDKAEDDANEYKHQYDLLSKQLDDIRSKKAHLLSDAELPLPGLSVDDGELIYNGQKWDNMSGSDQLKVSTAIVRKLKPQCGFVLLDKLEQMDMTTLNEFGTWLEQENLQAIATRVSTGGECSIIISDGYGGVDTATNEAIAEEEPAAEASDSPWQGKGAF</sequence>
<reference evidence="3 4" key="1">
    <citation type="journal article" date="2019" name="Int. J. Syst. Evol. Microbiol.">
        <title>Lactobacillus salitolerans sp. nov., a novel lactic acid bacterium isolated from spent mushroom substrates.</title>
        <authorList>
            <person name="Tohno M."/>
            <person name="Tanizawa Y."/>
            <person name="Kojima Y."/>
            <person name="Sakamoto M."/>
            <person name="Nakamura Y."/>
            <person name="Ohkuma M."/>
            <person name="Kobayashi H."/>
        </authorList>
    </citation>
    <scope>NUCLEOTIDE SEQUENCE [LARGE SCALE GENOMIC DNA]</scope>
    <source>
        <strain evidence="3 4">YK43</strain>
    </source>
</reference>
<evidence type="ECO:0000313" key="3">
    <source>
        <dbReference type="EMBL" id="GBG94950.1"/>
    </source>
</evidence>
<gene>
    <name evidence="3" type="ORF">LFYK43_14090</name>
</gene>
<feature type="coiled-coil region" evidence="1">
    <location>
        <begin position="195"/>
        <end position="316"/>
    </location>
</feature>
<proteinExistence type="predicted"/>
<dbReference type="RefSeq" id="WP_124976826.1">
    <property type="nucleotide sequence ID" value="NZ_BFFP01000022.1"/>
</dbReference>
<dbReference type="Pfam" id="PF13476">
    <property type="entry name" value="AAA_23"/>
    <property type="match status" value="1"/>
</dbReference>
<dbReference type="GO" id="GO:0006302">
    <property type="term" value="P:double-strand break repair"/>
    <property type="evidence" value="ECO:0007669"/>
    <property type="project" value="InterPro"/>
</dbReference>
<evidence type="ECO:0000313" key="4">
    <source>
        <dbReference type="Proteomes" id="UP000286848"/>
    </source>
</evidence>
<protein>
    <recommendedName>
        <fullName evidence="2">Rad50/SbcC-type AAA domain-containing protein</fullName>
    </recommendedName>
</protein>
<keyword evidence="4" id="KW-1185">Reference proteome</keyword>
<name>A0A401ITS8_9LACO</name>
<accession>A0A401ITS8</accession>
<dbReference type="SUPFAM" id="SSF52540">
    <property type="entry name" value="P-loop containing nucleoside triphosphate hydrolases"/>
    <property type="match status" value="1"/>
</dbReference>
<comment type="caution">
    <text evidence="3">The sequence shown here is derived from an EMBL/GenBank/DDBJ whole genome shotgun (WGS) entry which is preliminary data.</text>
</comment>
<evidence type="ECO:0000256" key="1">
    <source>
        <dbReference type="SAM" id="Coils"/>
    </source>
</evidence>
<organism evidence="3 4">
    <name type="scientific">Ligilactobacillus salitolerans</name>
    <dbReference type="NCBI Taxonomy" id="1808352"/>
    <lineage>
        <taxon>Bacteria</taxon>
        <taxon>Bacillati</taxon>
        <taxon>Bacillota</taxon>
        <taxon>Bacilli</taxon>
        <taxon>Lactobacillales</taxon>
        <taxon>Lactobacillaceae</taxon>
        <taxon>Ligilactobacillus</taxon>
    </lineage>
</organism>
<dbReference type="Proteomes" id="UP000286848">
    <property type="component" value="Unassembled WGS sequence"/>
</dbReference>
<dbReference type="InterPro" id="IPR038729">
    <property type="entry name" value="Rad50/SbcC_AAA"/>
</dbReference>
<dbReference type="GO" id="GO:0016887">
    <property type="term" value="F:ATP hydrolysis activity"/>
    <property type="evidence" value="ECO:0007669"/>
    <property type="project" value="InterPro"/>
</dbReference>
<keyword evidence="1" id="KW-0175">Coiled coil</keyword>
<dbReference type="InterPro" id="IPR027417">
    <property type="entry name" value="P-loop_NTPase"/>
</dbReference>
<dbReference type="Gene3D" id="3.40.50.300">
    <property type="entry name" value="P-loop containing nucleotide triphosphate hydrolases"/>
    <property type="match status" value="1"/>
</dbReference>
<dbReference type="AlphaFoldDB" id="A0A401ITS8"/>
<evidence type="ECO:0000259" key="2">
    <source>
        <dbReference type="Pfam" id="PF13476"/>
    </source>
</evidence>
<dbReference type="EMBL" id="BFFP01000022">
    <property type="protein sequence ID" value="GBG94950.1"/>
    <property type="molecule type" value="Genomic_DNA"/>
</dbReference>
<feature type="domain" description="Rad50/SbcC-type AAA" evidence="2">
    <location>
        <begin position="7"/>
        <end position="238"/>
    </location>
</feature>
<dbReference type="OrthoDB" id="9791904at2"/>